<comment type="caution">
    <text evidence="3">The sequence shown here is derived from an EMBL/GenBank/DDBJ whole genome shotgun (WGS) entry which is preliminary data.</text>
</comment>
<dbReference type="PANTHER" id="PTHR43244">
    <property type="match status" value="1"/>
</dbReference>
<dbReference type="InterPro" id="IPR036661">
    <property type="entry name" value="Luciferase-like_sf"/>
</dbReference>
<feature type="domain" description="Luciferase-like" evidence="2">
    <location>
        <begin position="13"/>
        <end position="305"/>
    </location>
</feature>
<dbReference type="PANTHER" id="PTHR43244:SF1">
    <property type="entry name" value="5,10-METHYLENETETRAHYDROMETHANOPTERIN REDUCTASE"/>
    <property type="match status" value="1"/>
</dbReference>
<reference evidence="3 4" key="1">
    <citation type="journal article" date="2019" name="Int. J. Syst. Evol. Microbiol.">
        <title>The Global Catalogue of Microorganisms (GCM) 10K type strain sequencing project: providing services to taxonomists for standard genome sequencing and annotation.</title>
        <authorList>
            <consortium name="The Broad Institute Genomics Platform"/>
            <consortium name="The Broad Institute Genome Sequencing Center for Infectious Disease"/>
            <person name="Wu L."/>
            <person name="Ma J."/>
        </authorList>
    </citation>
    <scope>NUCLEOTIDE SEQUENCE [LARGE SCALE GENOMIC DNA]</scope>
    <source>
        <strain evidence="3 4">PSR21</strain>
    </source>
</reference>
<dbReference type="SUPFAM" id="SSF51679">
    <property type="entry name" value="Bacterial luciferase-like"/>
    <property type="match status" value="1"/>
</dbReference>
<gene>
    <name evidence="3" type="ORF">ACFQPE_18425</name>
</gene>
<dbReference type="Pfam" id="PF00296">
    <property type="entry name" value="Bac_luciferase"/>
    <property type="match status" value="1"/>
</dbReference>
<evidence type="ECO:0000259" key="2">
    <source>
        <dbReference type="Pfam" id="PF00296"/>
    </source>
</evidence>
<evidence type="ECO:0000256" key="1">
    <source>
        <dbReference type="ARBA" id="ARBA00023002"/>
    </source>
</evidence>
<dbReference type="Gene3D" id="3.20.20.30">
    <property type="entry name" value="Luciferase-like domain"/>
    <property type="match status" value="1"/>
</dbReference>
<dbReference type="EC" id="1.-.-.-" evidence="3"/>
<dbReference type="AlphaFoldDB" id="A0ABD6AEM3"/>
<dbReference type="EMBL" id="JBHTBF010000003">
    <property type="protein sequence ID" value="MFC7318756.1"/>
    <property type="molecule type" value="Genomic_DNA"/>
</dbReference>
<name>A0ABD6AEM3_9EURY</name>
<dbReference type="InterPro" id="IPR011251">
    <property type="entry name" value="Luciferase-like_dom"/>
</dbReference>
<dbReference type="InterPro" id="IPR050564">
    <property type="entry name" value="F420-G6PD/mer"/>
</dbReference>
<accession>A0ABD6AEM3</accession>
<dbReference type="RefSeq" id="WP_276306408.1">
    <property type="nucleotide sequence ID" value="NZ_CP119993.1"/>
</dbReference>
<keyword evidence="1 3" id="KW-0560">Oxidoreductase</keyword>
<organism evidence="3 4">
    <name type="scientific">Halomarina halobia</name>
    <dbReference type="NCBI Taxonomy" id="3033386"/>
    <lineage>
        <taxon>Archaea</taxon>
        <taxon>Methanobacteriati</taxon>
        <taxon>Methanobacteriota</taxon>
        <taxon>Stenosarchaea group</taxon>
        <taxon>Halobacteria</taxon>
        <taxon>Halobacteriales</taxon>
        <taxon>Natronomonadaceae</taxon>
        <taxon>Halomarina</taxon>
    </lineage>
</organism>
<proteinExistence type="predicted"/>
<evidence type="ECO:0000313" key="4">
    <source>
        <dbReference type="Proteomes" id="UP001596547"/>
    </source>
</evidence>
<keyword evidence="4" id="KW-1185">Reference proteome</keyword>
<protein>
    <submittedName>
        <fullName evidence="3">LLM class flavin-dependent oxidoreductase</fullName>
        <ecNumber evidence="3">1.-.-.-</ecNumber>
    </submittedName>
</protein>
<dbReference type="GO" id="GO:0016491">
    <property type="term" value="F:oxidoreductase activity"/>
    <property type="evidence" value="ECO:0007669"/>
    <property type="project" value="UniProtKB-KW"/>
</dbReference>
<dbReference type="GeneID" id="79317056"/>
<sequence>MVSVDSFYFPTGIDAARRYARFLEESLFESIWVADSQQLYTDAYVTLAVCAMETETLGLRTGVTNPVSRHPSVTANAIATVNQLSGDRAGIGIGAGDSGVYSIGKQPAKASELHEAVEQIQTLLSGDAVEFGGEEFVLKQANGTVKVHVAAEGPVTLRMAGQVVDGIMFGGGSAPDVIRSVAHENLRVGAERAGKSLDDLEITTLTPGCVADTREEATRTLMHMLEPIAYHNFSHSVESAPEELHDDLRRLVEAHEFREHGDQDARSPEELPQRVQDYLGERWAIAGPPEYCRERLRALDDVGVDNVMITFPTGAPLEHAREFDRTVLRPMSE</sequence>
<dbReference type="Proteomes" id="UP001596547">
    <property type="component" value="Unassembled WGS sequence"/>
</dbReference>
<evidence type="ECO:0000313" key="3">
    <source>
        <dbReference type="EMBL" id="MFC7318756.1"/>
    </source>
</evidence>